<dbReference type="InterPro" id="IPR002110">
    <property type="entry name" value="Ankyrin_rpt"/>
</dbReference>
<keyword evidence="2" id="KW-0677">Repeat</keyword>
<organism evidence="6 7">
    <name type="scientific">Lolium multiflorum</name>
    <name type="common">Italian ryegrass</name>
    <name type="synonym">Lolium perenne subsp. multiflorum</name>
    <dbReference type="NCBI Taxonomy" id="4521"/>
    <lineage>
        <taxon>Eukaryota</taxon>
        <taxon>Viridiplantae</taxon>
        <taxon>Streptophyta</taxon>
        <taxon>Embryophyta</taxon>
        <taxon>Tracheophyta</taxon>
        <taxon>Spermatophyta</taxon>
        <taxon>Magnoliopsida</taxon>
        <taxon>Liliopsida</taxon>
        <taxon>Poales</taxon>
        <taxon>Poaceae</taxon>
        <taxon>BOP clade</taxon>
        <taxon>Pooideae</taxon>
        <taxon>Poodae</taxon>
        <taxon>Poeae</taxon>
        <taxon>Poeae Chloroplast Group 2 (Poeae type)</taxon>
        <taxon>Loliodinae</taxon>
        <taxon>Loliinae</taxon>
        <taxon>Lolium</taxon>
    </lineage>
</organism>
<name>A0AAD8TAU2_LOLMU</name>
<evidence type="ECO:0000256" key="2">
    <source>
        <dbReference type="ARBA" id="ARBA00022737"/>
    </source>
</evidence>
<dbReference type="PROSITE" id="PS50088">
    <property type="entry name" value="ANK_REPEAT"/>
    <property type="match status" value="1"/>
</dbReference>
<dbReference type="GO" id="GO:0045732">
    <property type="term" value="P:positive regulation of protein catabolic process"/>
    <property type="evidence" value="ECO:0007669"/>
    <property type="project" value="TreeGrafter"/>
</dbReference>
<dbReference type="PANTHER" id="PTHR24136:SF40">
    <property type="entry name" value="GENOME ASSEMBLY, CHROMOSOME: II"/>
    <property type="match status" value="1"/>
</dbReference>
<sequence length="389" mass="44061">MVEILGTVRSEDFALPNIVFLRFTYARDLNITPSPSCATDRSMETMHRKEGTGTACPEDNGKCKDGSTTNEQYDPWNDPFYPLRYPGPPLGSVADRIKKVNELKNKTIATNIIIPDCTPQWTNDAFFRTFTILEPILEKDSVWSFLRFLHQKNARGMKCGYLITSETLNQIVLYDSLRCAEVVLAGKNPKLHGFRANPNCMTQYGFFPLHRAAEIFSVRMIELLFRHGASANLRTYGALPTENLLPVHVAVANTCMHKYLEDSLYPNQEHLDCSHADINYILKLIHILCLPEMKLFLDTTRLLAKHTDNLLDEVCNYIIDGNLVQTAILLLSAQEQIRGVSSRRRDHNREPDGFSIITKCVVGKITAIQLEMCQKGLELEPLEAKKKGV</sequence>
<dbReference type="EMBL" id="JAUUTY010000002">
    <property type="protein sequence ID" value="KAK1678472.1"/>
    <property type="molecule type" value="Genomic_DNA"/>
</dbReference>
<keyword evidence="7" id="KW-1185">Reference proteome</keyword>
<dbReference type="InterPro" id="IPR051573">
    <property type="entry name" value="Ankyrin-SOCS_box_domain"/>
</dbReference>
<evidence type="ECO:0000313" key="7">
    <source>
        <dbReference type="Proteomes" id="UP001231189"/>
    </source>
</evidence>
<dbReference type="AlphaFoldDB" id="A0AAD8TAU2"/>
<evidence type="ECO:0000256" key="3">
    <source>
        <dbReference type="ARBA" id="ARBA00023043"/>
    </source>
</evidence>
<dbReference type="Gene3D" id="1.25.40.20">
    <property type="entry name" value="Ankyrin repeat-containing domain"/>
    <property type="match status" value="1"/>
</dbReference>
<accession>A0AAD8TAU2</accession>
<dbReference type="PROSITE" id="PS50297">
    <property type="entry name" value="ANK_REP_REGION"/>
    <property type="match status" value="1"/>
</dbReference>
<comment type="similarity">
    <text evidence="1">Belongs to the ankyrin SOCS box (ASB) family.</text>
</comment>
<evidence type="ECO:0000256" key="5">
    <source>
        <dbReference type="SAM" id="MobiDB-lite"/>
    </source>
</evidence>
<evidence type="ECO:0000313" key="6">
    <source>
        <dbReference type="EMBL" id="KAK1678472.1"/>
    </source>
</evidence>
<dbReference type="SUPFAM" id="SSF48403">
    <property type="entry name" value="Ankyrin repeat"/>
    <property type="match status" value="1"/>
</dbReference>
<gene>
    <name evidence="6" type="ORF">QYE76_039320</name>
</gene>
<feature type="repeat" description="ANK" evidence="4">
    <location>
        <begin position="204"/>
        <end position="236"/>
    </location>
</feature>
<proteinExistence type="inferred from homology"/>
<dbReference type="GO" id="GO:0016567">
    <property type="term" value="P:protein ubiquitination"/>
    <property type="evidence" value="ECO:0007669"/>
    <property type="project" value="TreeGrafter"/>
</dbReference>
<evidence type="ECO:0000256" key="1">
    <source>
        <dbReference type="ARBA" id="ARBA00005949"/>
    </source>
</evidence>
<dbReference type="InterPro" id="IPR036770">
    <property type="entry name" value="Ankyrin_rpt-contain_sf"/>
</dbReference>
<keyword evidence="3 4" id="KW-0040">ANK repeat</keyword>
<feature type="region of interest" description="Disordered" evidence="5">
    <location>
        <begin position="48"/>
        <end position="69"/>
    </location>
</feature>
<protein>
    <submittedName>
        <fullName evidence="6">Uncharacterized protein</fullName>
    </submittedName>
</protein>
<comment type="caution">
    <text evidence="6">The sequence shown here is derived from an EMBL/GenBank/DDBJ whole genome shotgun (WGS) entry which is preliminary data.</text>
</comment>
<reference evidence="6" key="1">
    <citation type="submission" date="2023-07" db="EMBL/GenBank/DDBJ databases">
        <title>A chromosome-level genome assembly of Lolium multiflorum.</title>
        <authorList>
            <person name="Chen Y."/>
            <person name="Copetti D."/>
            <person name="Kolliker R."/>
            <person name="Studer B."/>
        </authorList>
    </citation>
    <scope>NUCLEOTIDE SEQUENCE</scope>
    <source>
        <strain evidence="6">02402/16</strain>
        <tissue evidence="6">Leaf</tissue>
    </source>
</reference>
<dbReference type="Proteomes" id="UP001231189">
    <property type="component" value="Unassembled WGS sequence"/>
</dbReference>
<evidence type="ECO:0000256" key="4">
    <source>
        <dbReference type="PROSITE-ProRule" id="PRU00023"/>
    </source>
</evidence>
<dbReference type="PANTHER" id="PTHR24136">
    <property type="entry name" value="SOWAH (DROSOPHILA) HOMOLOG"/>
    <property type="match status" value="1"/>
</dbReference>